<keyword evidence="2" id="KW-1185">Reference proteome</keyword>
<protein>
    <submittedName>
        <fullName evidence="1">Uncharacterized protein</fullName>
    </submittedName>
</protein>
<evidence type="ECO:0000313" key="2">
    <source>
        <dbReference type="Proteomes" id="UP000699042"/>
    </source>
</evidence>
<proteinExistence type="predicted"/>
<organism evidence="1 2">
    <name type="scientific">Colletotrichum scovillei</name>
    <dbReference type="NCBI Taxonomy" id="1209932"/>
    <lineage>
        <taxon>Eukaryota</taxon>
        <taxon>Fungi</taxon>
        <taxon>Dikarya</taxon>
        <taxon>Ascomycota</taxon>
        <taxon>Pezizomycotina</taxon>
        <taxon>Sordariomycetes</taxon>
        <taxon>Hypocreomycetidae</taxon>
        <taxon>Glomerellales</taxon>
        <taxon>Glomerellaceae</taxon>
        <taxon>Colletotrichum</taxon>
        <taxon>Colletotrichum acutatum species complex</taxon>
    </lineage>
</organism>
<accession>A0A9P7R104</accession>
<sequence>MCSVCRVLTGLAFLDNWPAVRGIIFMAQNGGPERKDLGTDKWIGRIGCSFSWNGIPCLCGPGKVEDAARLFVAHFCNTA</sequence>
<comment type="caution">
    <text evidence="1">The sequence shown here is derived from an EMBL/GenBank/DDBJ whole genome shotgun (WGS) entry which is preliminary data.</text>
</comment>
<dbReference type="AlphaFoldDB" id="A0A9P7R104"/>
<name>A0A9P7R104_9PEZI</name>
<reference evidence="1" key="1">
    <citation type="submission" date="2021-05" db="EMBL/GenBank/DDBJ databases">
        <title>Comparative genomics of three Colletotrichum scovillei strains and genetic complementation revealed genes involved fungal growth and virulence on chili pepper.</title>
        <authorList>
            <person name="Hsieh D.-K."/>
            <person name="Chuang S.-C."/>
            <person name="Chen C.-Y."/>
            <person name="Chao Y.-T."/>
            <person name="Lu M.-Y.J."/>
            <person name="Lee M.-H."/>
            <person name="Shih M.-C."/>
        </authorList>
    </citation>
    <scope>NUCLEOTIDE SEQUENCE</scope>
    <source>
        <strain evidence="1">Coll-153</strain>
    </source>
</reference>
<gene>
    <name evidence="1" type="ORF">JMJ77_014742</name>
</gene>
<evidence type="ECO:0000313" key="1">
    <source>
        <dbReference type="EMBL" id="KAG7046513.1"/>
    </source>
</evidence>
<dbReference type="Proteomes" id="UP000699042">
    <property type="component" value="Unassembled WGS sequence"/>
</dbReference>
<dbReference type="EMBL" id="JAESDN010000008">
    <property type="protein sequence ID" value="KAG7046513.1"/>
    <property type="molecule type" value="Genomic_DNA"/>
</dbReference>